<dbReference type="InterPro" id="IPR001650">
    <property type="entry name" value="Helicase_C-like"/>
</dbReference>
<accession>A0ABP5EPV1</accession>
<dbReference type="Gene3D" id="3.40.50.300">
    <property type="entry name" value="P-loop containing nucleotide triphosphate hydrolases"/>
    <property type="match status" value="2"/>
</dbReference>
<dbReference type="InterPro" id="IPR054712">
    <property type="entry name" value="Cas3-like_dom"/>
</dbReference>
<gene>
    <name evidence="12" type="ORF">GCM10009799_33910</name>
</gene>
<evidence type="ECO:0000256" key="9">
    <source>
        <dbReference type="ARBA" id="ARBA00023118"/>
    </source>
</evidence>
<name>A0ABP5EPV1_9ACTN</name>
<dbReference type="Pfam" id="PF18019">
    <property type="entry name" value="Cas3_HD"/>
    <property type="match status" value="1"/>
</dbReference>
<evidence type="ECO:0000259" key="11">
    <source>
        <dbReference type="PROSITE" id="PS51643"/>
    </source>
</evidence>
<evidence type="ECO:0000313" key="12">
    <source>
        <dbReference type="EMBL" id="GAA2003963.1"/>
    </source>
</evidence>
<dbReference type="InterPro" id="IPR006474">
    <property type="entry name" value="Helicase_Cas3_CRISPR-ass_core"/>
</dbReference>
<proteinExistence type="inferred from homology"/>
<dbReference type="Pfam" id="PF22590">
    <property type="entry name" value="Cas3-like_C_2"/>
    <property type="match status" value="1"/>
</dbReference>
<evidence type="ECO:0000256" key="5">
    <source>
        <dbReference type="ARBA" id="ARBA00022741"/>
    </source>
</evidence>
<dbReference type="InterPro" id="IPR038257">
    <property type="entry name" value="CRISPR-assoc_Cas3_HD_sf"/>
</dbReference>
<reference evidence="13" key="1">
    <citation type="journal article" date="2019" name="Int. J. Syst. Evol. Microbiol.">
        <title>The Global Catalogue of Microorganisms (GCM) 10K type strain sequencing project: providing services to taxonomists for standard genome sequencing and annotation.</title>
        <authorList>
            <consortium name="The Broad Institute Genomics Platform"/>
            <consortium name="The Broad Institute Genome Sequencing Center for Infectious Disease"/>
            <person name="Wu L."/>
            <person name="Ma J."/>
        </authorList>
    </citation>
    <scope>NUCLEOTIDE SEQUENCE [LARGE SCALE GENOMIC DNA]</scope>
    <source>
        <strain evidence="13">JCM 15313</strain>
    </source>
</reference>
<dbReference type="CDD" id="cd09641">
    <property type="entry name" value="Cas3''_I"/>
    <property type="match status" value="1"/>
</dbReference>
<evidence type="ECO:0000256" key="3">
    <source>
        <dbReference type="ARBA" id="ARBA00022722"/>
    </source>
</evidence>
<dbReference type="PROSITE" id="PS51643">
    <property type="entry name" value="HD_CAS3"/>
    <property type="match status" value="1"/>
</dbReference>
<comment type="similarity">
    <text evidence="1">In the N-terminal section; belongs to the CRISPR-associated nuclease Cas3-HD family.</text>
</comment>
<keyword evidence="8" id="KW-0067">ATP-binding</keyword>
<evidence type="ECO:0000256" key="1">
    <source>
        <dbReference type="ARBA" id="ARBA00006847"/>
    </source>
</evidence>
<evidence type="ECO:0000256" key="8">
    <source>
        <dbReference type="ARBA" id="ARBA00022840"/>
    </source>
</evidence>
<comment type="similarity">
    <text evidence="2">In the central section; belongs to the CRISPR-associated helicase Cas3 family.</text>
</comment>
<keyword evidence="5" id="KW-0547">Nucleotide-binding</keyword>
<dbReference type="InterPro" id="IPR027417">
    <property type="entry name" value="P-loop_NTPase"/>
</dbReference>
<protein>
    <submittedName>
        <fullName evidence="12">CRISPR-associated helicase/endonuclease Cas3</fullName>
    </submittedName>
</protein>
<feature type="compositionally biased region" description="Basic and acidic residues" evidence="10">
    <location>
        <begin position="815"/>
        <end position="826"/>
    </location>
</feature>
<keyword evidence="4" id="KW-0479">Metal-binding</keyword>
<keyword evidence="9" id="KW-0051">Antiviral defense</keyword>
<dbReference type="Gene3D" id="1.10.3210.30">
    <property type="match status" value="1"/>
</dbReference>
<feature type="region of interest" description="Disordered" evidence="10">
    <location>
        <begin position="802"/>
        <end position="826"/>
    </location>
</feature>
<organism evidence="12 13">
    <name type="scientific">Nocardiopsis rhodophaea</name>
    <dbReference type="NCBI Taxonomy" id="280238"/>
    <lineage>
        <taxon>Bacteria</taxon>
        <taxon>Bacillati</taxon>
        <taxon>Actinomycetota</taxon>
        <taxon>Actinomycetes</taxon>
        <taxon>Streptosporangiales</taxon>
        <taxon>Nocardiopsidaceae</taxon>
        <taxon>Nocardiopsis</taxon>
    </lineage>
</organism>
<evidence type="ECO:0000256" key="4">
    <source>
        <dbReference type="ARBA" id="ARBA00022723"/>
    </source>
</evidence>
<dbReference type="SUPFAM" id="SSF52540">
    <property type="entry name" value="P-loop containing nucleoside triphosphate hydrolases"/>
    <property type="match status" value="1"/>
</dbReference>
<dbReference type="Proteomes" id="UP001501585">
    <property type="component" value="Unassembled WGS sequence"/>
</dbReference>
<comment type="caution">
    <text evidence="12">The sequence shown here is derived from an EMBL/GenBank/DDBJ whole genome shotgun (WGS) entry which is preliminary data.</text>
</comment>
<evidence type="ECO:0000256" key="7">
    <source>
        <dbReference type="ARBA" id="ARBA00022806"/>
    </source>
</evidence>
<keyword evidence="7" id="KW-0347">Helicase</keyword>
<sequence length="826" mass="90879">MSSGKGRDVDEHWARSAWAKLGNGDVSHALICHAIDTAVVAEALYDVVLGPHVRAEIERGLAPLGSGGDQRAWVAVLCGLHDIGKLTPAFQTIRSDQAEQLLGQCAHRALRAAQPDLLIGRHDIHHGILGAVHMHGWFTDRKAPRSVCSALVDLVAGHHGWVPDPGQITAAKRARRQLGGLDWARARNRLADEIARLWGLDPDDQAWSQTSLSPAAAVGLAGLTILSDWTASSRPRRDNVPQPGDPVGYRRTEMWRWRRTLDRVNWTPWTPPHDAAHTTLFPRDHRPRPIQEEVQRLLADVDRPGILVVEAPTGEGKTKAGLQACAALVARLGLGGMYVATPTRATAGPVHAEVNRVLAATGSPLRANLLYSGAADDLKRQADERRQAGNQDLDELSLVLPEDVGCDCPEAITEARQSFTRKRALTFPIGVGTVDQLLMAAARTGHIVMRLASLSNKVLMIDEIHSYDAHMSRQLDRLLWWCGFLGVPVVMMSATLAASRREELIAASQAGATATPPARTEVRPVAGTWGLTWADASDRRSVPAPLSADNPVRRMSIQRIADDHDVIADEVIERIREGGCAAVIHNTTRRAGVSHDRIARRLDRLDPRPELLYLDGKTDPEQRRGLERQLDLLCGPASSGTRGAIVVGTQVLEHGIDADFDLVVTDPCPVDLLVQRAGRLHRHVRPERPAAVAEPCLLVVRSEQEFGFPPYTASIYAESHLLATEYELSLRDEISLPHDIPALVHAVYVDQDRIPPGRLRTRWETARDKRGIREAMDRFTGGTQCIPMLWEGSGLLQLTKRSVQPRIRKNTGKQQTERRGETRDDR</sequence>
<dbReference type="InterPro" id="IPR006483">
    <property type="entry name" value="CRISPR-assoc_Cas3_HD"/>
</dbReference>
<keyword evidence="3" id="KW-0540">Nuclease</keyword>
<dbReference type="SMART" id="SM00490">
    <property type="entry name" value="HELICc"/>
    <property type="match status" value="1"/>
</dbReference>
<keyword evidence="6" id="KW-0378">Hydrolase</keyword>
<evidence type="ECO:0000256" key="2">
    <source>
        <dbReference type="ARBA" id="ARBA00009046"/>
    </source>
</evidence>
<dbReference type="CDD" id="cd17930">
    <property type="entry name" value="DEXHc_cas3"/>
    <property type="match status" value="1"/>
</dbReference>
<evidence type="ECO:0000313" key="13">
    <source>
        <dbReference type="Proteomes" id="UP001501585"/>
    </source>
</evidence>
<evidence type="ECO:0000256" key="6">
    <source>
        <dbReference type="ARBA" id="ARBA00022801"/>
    </source>
</evidence>
<feature type="domain" description="HD Cas3-type" evidence="11">
    <location>
        <begin position="23"/>
        <end position="230"/>
    </location>
</feature>
<dbReference type="PANTHER" id="PTHR47963:SF9">
    <property type="entry name" value="CRISPR-ASSOCIATED ENDONUCLEASE_HELICASE CAS3"/>
    <property type="match status" value="1"/>
</dbReference>
<dbReference type="RefSeq" id="WP_344163668.1">
    <property type="nucleotide sequence ID" value="NZ_BAAAPC010000014.1"/>
</dbReference>
<dbReference type="NCBIfam" id="TIGR01596">
    <property type="entry name" value="cas3_HD"/>
    <property type="match status" value="1"/>
</dbReference>
<keyword evidence="13" id="KW-1185">Reference proteome</keyword>
<dbReference type="EMBL" id="BAAAPC010000014">
    <property type="protein sequence ID" value="GAA2003963.1"/>
    <property type="molecule type" value="Genomic_DNA"/>
</dbReference>
<evidence type="ECO:0000256" key="10">
    <source>
        <dbReference type="SAM" id="MobiDB-lite"/>
    </source>
</evidence>
<dbReference type="NCBIfam" id="TIGR01587">
    <property type="entry name" value="cas3_core"/>
    <property type="match status" value="1"/>
</dbReference>
<dbReference type="InterPro" id="IPR050547">
    <property type="entry name" value="DEAD_box_RNA_helicases"/>
</dbReference>
<dbReference type="PANTHER" id="PTHR47963">
    <property type="entry name" value="DEAD-BOX ATP-DEPENDENT RNA HELICASE 47, MITOCHONDRIAL"/>
    <property type="match status" value="1"/>
</dbReference>